<gene>
    <name evidence="2" type="ORF">QE152_g29701</name>
</gene>
<protein>
    <submittedName>
        <fullName evidence="2">Alcohol dehydrogenase transcription factor Myb/SANT-like</fullName>
    </submittedName>
</protein>
<dbReference type="InterPro" id="IPR006578">
    <property type="entry name" value="MADF-dom"/>
</dbReference>
<evidence type="ECO:0000313" key="3">
    <source>
        <dbReference type="Proteomes" id="UP001458880"/>
    </source>
</evidence>
<organism evidence="2 3">
    <name type="scientific">Popillia japonica</name>
    <name type="common">Japanese beetle</name>
    <dbReference type="NCBI Taxonomy" id="7064"/>
    <lineage>
        <taxon>Eukaryota</taxon>
        <taxon>Metazoa</taxon>
        <taxon>Ecdysozoa</taxon>
        <taxon>Arthropoda</taxon>
        <taxon>Hexapoda</taxon>
        <taxon>Insecta</taxon>
        <taxon>Pterygota</taxon>
        <taxon>Neoptera</taxon>
        <taxon>Endopterygota</taxon>
        <taxon>Coleoptera</taxon>
        <taxon>Polyphaga</taxon>
        <taxon>Scarabaeiformia</taxon>
        <taxon>Scarabaeidae</taxon>
        <taxon>Rutelinae</taxon>
        <taxon>Popillia</taxon>
    </lineage>
</organism>
<dbReference type="Pfam" id="PF10545">
    <property type="entry name" value="MADF_DNA_bdg"/>
    <property type="match status" value="1"/>
</dbReference>
<proteinExistence type="predicted"/>
<dbReference type="SMART" id="SM00595">
    <property type="entry name" value="MADF"/>
    <property type="match status" value="1"/>
</dbReference>
<evidence type="ECO:0000259" key="1">
    <source>
        <dbReference type="PROSITE" id="PS51029"/>
    </source>
</evidence>
<dbReference type="AlphaFoldDB" id="A0AAW1JGM4"/>
<evidence type="ECO:0000313" key="2">
    <source>
        <dbReference type="EMBL" id="KAK9702833.1"/>
    </source>
</evidence>
<sequence>MDEKYVWSRDKTFALINMFEGFPELWQIKSQLYRDRVKKQKTLKHIAEKFNTNEKEIQRKLHNLRTQANQEWNKIRKKSTGQGTDEFCKCRWEYFDSLKFILDQYITSGTEDNLVGVEESSPSTSCQEPTVTTPKTVDKKCLKKKRSCIENEAIEKAMTELYKQSDEYDIFGEYVASELRSLQSDYNRRKLKRIIQKAILDMSEIDDNERSSTHSTHSHP</sequence>
<dbReference type="EMBL" id="JASPKY010000382">
    <property type="protein sequence ID" value="KAK9702833.1"/>
    <property type="molecule type" value="Genomic_DNA"/>
</dbReference>
<dbReference type="PANTHER" id="PTHR21505:SF12">
    <property type="entry name" value="MADF DOMAIN-CONTAINING PROTEIN-RELATED"/>
    <property type="match status" value="1"/>
</dbReference>
<feature type="domain" description="MADF" evidence="1">
    <location>
        <begin position="14"/>
        <end position="106"/>
    </location>
</feature>
<dbReference type="Proteomes" id="UP001458880">
    <property type="component" value="Unassembled WGS sequence"/>
</dbReference>
<accession>A0AAW1JGM4</accession>
<name>A0AAW1JGM4_POPJA</name>
<comment type="caution">
    <text evidence="2">The sequence shown here is derived from an EMBL/GenBank/DDBJ whole genome shotgun (WGS) entry which is preliminary data.</text>
</comment>
<reference evidence="2 3" key="1">
    <citation type="journal article" date="2024" name="BMC Genomics">
        <title>De novo assembly and annotation of Popillia japonica's genome with initial clues to its potential as an invasive pest.</title>
        <authorList>
            <person name="Cucini C."/>
            <person name="Boschi S."/>
            <person name="Funari R."/>
            <person name="Cardaioli E."/>
            <person name="Iannotti N."/>
            <person name="Marturano G."/>
            <person name="Paoli F."/>
            <person name="Bruttini M."/>
            <person name="Carapelli A."/>
            <person name="Frati F."/>
            <person name="Nardi F."/>
        </authorList>
    </citation>
    <scope>NUCLEOTIDE SEQUENCE [LARGE SCALE GENOMIC DNA]</scope>
    <source>
        <strain evidence="2">DMR45628</strain>
    </source>
</reference>
<dbReference type="PROSITE" id="PS51029">
    <property type="entry name" value="MADF"/>
    <property type="match status" value="1"/>
</dbReference>
<keyword evidence="3" id="KW-1185">Reference proteome</keyword>
<dbReference type="PANTHER" id="PTHR21505">
    <property type="entry name" value="MADF DOMAIN-CONTAINING PROTEIN-RELATED"/>
    <property type="match status" value="1"/>
</dbReference>